<sequence>MLLEGTNSNTDMKQQDKEKTPLEIRVKIYYFTKPITHYKNGGEINQPPNNFTHQDIQNYVILNRHSIFDIIHNILTFQIPKSYIHCSSDNLEHLLSLSDIFTAHLTKHKLTASSVAVSDAESGKLKKIKHQRPNSTSSSRNHDVPSDNNDDSTISTSTQLQSGTPAGVGQTDEGLQDSYDHNINQTITSNHFTRSIFVIHSTFPLSN</sequence>
<accession>A0ABQ9HYL7</accession>
<gene>
    <name evidence="2" type="ORF">PR048_008841</name>
</gene>
<evidence type="ECO:0000256" key="1">
    <source>
        <dbReference type="SAM" id="MobiDB-lite"/>
    </source>
</evidence>
<dbReference type="EMBL" id="JARBHB010000003">
    <property type="protein sequence ID" value="KAJ8889342.1"/>
    <property type="molecule type" value="Genomic_DNA"/>
</dbReference>
<proteinExistence type="predicted"/>
<evidence type="ECO:0000313" key="2">
    <source>
        <dbReference type="EMBL" id="KAJ8889342.1"/>
    </source>
</evidence>
<evidence type="ECO:0000313" key="3">
    <source>
        <dbReference type="Proteomes" id="UP001159363"/>
    </source>
</evidence>
<dbReference type="Proteomes" id="UP001159363">
    <property type="component" value="Chromosome 3"/>
</dbReference>
<name>A0ABQ9HYL7_9NEOP</name>
<keyword evidence="3" id="KW-1185">Reference proteome</keyword>
<reference evidence="2 3" key="1">
    <citation type="submission" date="2023-02" db="EMBL/GenBank/DDBJ databases">
        <title>LHISI_Scaffold_Assembly.</title>
        <authorList>
            <person name="Stuart O.P."/>
            <person name="Cleave R."/>
            <person name="Magrath M.J.L."/>
            <person name="Mikheyev A.S."/>
        </authorList>
    </citation>
    <scope>NUCLEOTIDE SEQUENCE [LARGE SCALE GENOMIC DNA]</scope>
    <source>
        <strain evidence="2">Daus_M_001</strain>
        <tissue evidence="2">Leg muscle</tissue>
    </source>
</reference>
<organism evidence="2 3">
    <name type="scientific">Dryococelus australis</name>
    <dbReference type="NCBI Taxonomy" id="614101"/>
    <lineage>
        <taxon>Eukaryota</taxon>
        <taxon>Metazoa</taxon>
        <taxon>Ecdysozoa</taxon>
        <taxon>Arthropoda</taxon>
        <taxon>Hexapoda</taxon>
        <taxon>Insecta</taxon>
        <taxon>Pterygota</taxon>
        <taxon>Neoptera</taxon>
        <taxon>Polyneoptera</taxon>
        <taxon>Phasmatodea</taxon>
        <taxon>Verophasmatodea</taxon>
        <taxon>Anareolatae</taxon>
        <taxon>Phasmatidae</taxon>
        <taxon>Eurycanthinae</taxon>
        <taxon>Dryococelus</taxon>
    </lineage>
</organism>
<comment type="caution">
    <text evidence="2">The sequence shown here is derived from an EMBL/GenBank/DDBJ whole genome shotgun (WGS) entry which is preliminary data.</text>
</comment>
<feature type="region of interest" description="Disordered" evidence="1">
    <location>
        <begin position="121"/>
        <end position="177"/>
    </location>
</feature>
<protein>
    <submittedName>
        <fullName evidence="2">Uncharacterized protein</fullName>
    </submittedName>
</protein>